<dbReference type="AlphaFoldDB" id="A0A1R2C737"/>
<keyword evidence="3" id="KW-1185">Reference proteome</keyword>
<dbReference type="InterPro" id="IPR057978">
    <property type="entry name" value="TPR_DAAF5"/>
</dbReference>
<reference evidence="2 3" key="1">
    <citation type="submission" date="2016-11" db="EMBL/GenBank/DDBJ databases">
        <title>The macronuclear genome of Stentor coeruleus: a giant cell with tiny introns.</title>
        <authorList>
            <person name="Slabodnick M."/>
            <person name="Ruby J.G."/>
            <person name="Reiff S.B."/>
            <person name="Swart E.C."/>
            <person name="Gosai S."/>
            <person name="Prabakaran S."/>
            <person name="Witkowska E."/>
            <person name="Larue G.E."/>
            <person name="Fisher S."/>
            <person name="Freeman R.M."/>
            <person name="Gunawardena J."/>
            <person name="Chu W."/>
            <person name="Stover N.A."/>
            <person name="Gregory B.D."/>
            <person name="Nowacki M."/>
            <person name="Derisi J."/>
            <person name="Roy S.W."/>
            <person name="Marshall W.F."/>
            <person name="Sood P."/>
        </authorList>
    </citation>
    <scope>NUCLEOTIDE SEQUENCE [LARGE SCALE GENOMIC DNA]</scope>
    <source>
        <strain evidence="2">WM001</strain>
    </source>
</reference>
<dbReference type="EMBL" id="MPUH01000256">
    <property type="protein sequence ID" value="OMJ84833.1"/>
    <property type="molecule type" value="Genomic_DNA"/>
</dbReference>
<organism evidence="2 3">
    <name type="scientific">Stentor coeruleus</name>
    <dbReference type="NCBI Taxonomy" id="5963"/>
    <lineage>
        <taxon>Eukaryota</taxon>
        <taxon>Sar</taxon>
        <taxon>Alveolata</taxon>
        <taxon>Ciliophora</taxon>
        <taxon>Postciliodesmatophora</taxon>
        <taxon>Heterotrichea</taxon>
        <taxon>Heterotrichida</taxon>
        <taxon>Stentoridae</taxon>
        <taxon>Stentor</taxon>
    </lineage>
</organism>
<dbReference type="SUPFAM" id="SSF48371">
    <property type="entry name" value="ARM repeat"/>
    <property type="match status" value="2"/>
</dbReference>
<dbReference type="InterPro" id="IPR011989">
    <property type="entry name" value="ARM-like"/>
</dbReference>
<dbReference type="Pfam" id="PF25757">
    <property type="entry name" value="TPR_DNAAF5"/>
    <property type="match status" value="1"/>
</dbReference>
<evidence type="ECO:0000259" key="1">
    <source>
        <dbReference type="Pfam" id="PF25757"/>
    </source>
</evidence>
<dbReference type="OrthoDB" id="414863at2759"/>
<proteinExistence type="predicted"/>
<comment type="caution">
    <text evidence="2">The sequence shown here is derived from an EMBL/GenBank/DDBJ whole genome shotgun (WGS) entry which is preliminary data.</text>
</comment>
<dbReference type="Proteomes" id="UP000187209">
    <property type="component" value="Unassembled WGS sequence"/>
</dbReference>
<gene>
    <name evidence="2" type="ORF">SteCoe_13957</name>
</gene>
<dbReference type="InterPro" id="IPR016024">
    <property type="entry name" value="ARM-type_fold"/>
</dbReference>
<dbReference type="PANTHER" id="PTHR16216:SF2">
    <property type="entry name" value="DYNEIN AXONEMAL ASSEMBLY FACTOR 5"/>
    <property type="match status" value="1"/>
</dbReference>
<name>A0A1R2C737_9CILI</name>
<protein>
    <recommendedName>
        <fullName evidence="1">Dynein axonemal assembly factor 5 TPR repeats domain-containing protein</fullName>
    </recommendedName>
</protein>
<dbReference type="Gene3D" id="1.25.10.10">
    <property type="entry name" value="Leucine-rich Repeat Variant"/>
    <property type="match status" value="1"/>
</dbReference>
<accession>A0A1R2C737</accession>
<evidence type="ECO:0000313" key="2">
    <source>
        <dbReference type="EMBL" id="OMJ84833.1"/>
    </source>
</evidence>
<feature type="domain" description="Dynein axonemal assembly factor 5 TPR repeats" evidence="1">
    <location>
        <begin position="15"/>
        <end position="266"/>
    </location>
</feature>
<dbReference type="PANTHER" id="PTHR16216">
    <property type="entry name" value="DYNEIN ASSEMBLY FACTOR 5, AXONEMAL"/>
    <property type="match status" value="1"/>
</dbReference>
<sequence>MEDSLEVKYTRDINCLREKDKNVRINSIKKLITSIGKEPQDQVQQLFASKLKGPALELIKDPADKCKELAIDLITGLLKQNKILYDDIHSIITSLHGRLGIEPCQETCEEVRVAEMKLILDIMSLYSSGLQPMIPEITDILAKLGKDKCPQVKIQVSSGIMFICGQGFRFSSKKLLEGIRSNLNHQQFKIRSCTLEAIGSLCLHESGLGEELFVDFKKTQIDRRLEVRQMAYGVMTDILTNMNYLELKKIEGKFIYLILGGLNDEECFDKNCEHLEKIFKKIRTCAEEYGENPHESLDKNWLAVRNLKEIIDISLVDIQEWTIQDLYRSRAVTNIKNAILMAKDNVLPHIEPVFKVLLKAYSTAEDPKYAEAIEAVPQVLSQVCSFKESLKILDKVITESLASSEKAAGLSLLSKMIPFQNYNIESLKLVMEFIQSQDFLSDTYLFTALHDIAFSLLNSYGEFIKPYVHEIFFMLLTIENTLKKSIHPTMEILTQACGLPSTGYLYSLQLPSILPKITANYKQWESQSSERTQFRNLITRSQQGIKEYWEDVLSVIIENCAREKDSEVRYDMLICFETILDTEELRENLWKSGKRVIMDIISPTSAWKVGASSVQIRISSLICCKKLLSYKGVSVEIINDAWERFFGGIKGCMDDDWDNELRLTAIQCVIPLLEQYGNELTVKNVEETLKELMKRLDDSANFIRALSTYPIRLALQVFISLNQEYEALNKNIRVLFLHLDDDNNELQYGVFIILQQVLSWRPQLVKDIAQEKRPKQLHPERIDSLLLGHI</sequence>
<dbReference type="InterPro" id="IPR052623">
    <property type="entry name" value="DAAF5"/>
</dbReference>
<evidence type="ECO:0000313" key="3">
    <source>
        <dbReference type="Proteomes" id="UP000187209"/>
    </source>
</evidence>